<dbReference type="EMBL" id="JASBWR010000080">
    <property type="protein sequence ID" value="KAJ9097978.1"/>
    <property type="molecule type" value="Genomic_DNA"/>
</dbReference>
<proteinExistence type="predicted"/>
<evidence type="ECO:0000313" key="2">
    <source>
        <dbReference type="Proteomes" id="UP001241377"/>
    </source>
</evidence>
<accession>A0ACC2VFS1</accession>
<organism evidence="1 2">
    <name type="scientific">Naganishia cerealis</name>
    <dbReference type="NCBI Taxonomy" id="610337"/>
    <lineage>
        <taxon>Eukaryota</taxon>
        <taxon>Fungi</taxon>
        <taxon>Dikarya</taxon>
        <taxon>Basidiomycota</taxon>
        <taxon>Agaricomycotina</taxon>
        <taxon>Tremellomycetes</taxon>
        <taxon>Filobasidiales</taxon>
        <taxon>Filobasidiaceae</taxon>
        <taxon>Naganishia</taxon>
    </lineage>
</organism>
<gene>
    <name evidence="1" type="ORF">QFC19_006529</name>
</gene>
<sequence length="541" mass="61187">MSINCYLGLTVSKGLQFSVLDTILITVYIITAYDQFLNHKHLALLKKYSMPTRGLFLMVACAHYLDEIVIYTIVAALALKNQPNLVDVNFGLAALFVAVNLSISSRESHEYYKRFGTEYKAKWSIVPRLPRVETVLELRPIAGVPFTIRSVGIELKTVQKVTIPAKLGSTDTQQEYTIYNNPFAFRPPVGEFSQRLLGLDVPILFPLPRDIISSGAFPNCQAATLHYLVAKVACGITLAKEVTFIESFPISIKLYDTLPIYRQFNEPLTETQASNGNQVVAEIKLTNTAVGPEDTFIMNTRVSTNQLHNRLRRKIKLKQLTFQIKEVLECHEGGLPPRREMKLYTTTKTFDEEDRGILNSTGTPTQFKVDFPVESSFLSLYKPYDLDELLAKRDVATSKLVKEVEIGKVDEGIPITHIQGFTTIGKLFSIRFEVVLKVKLVGCKDFDMRVPLTVSPYDRASSDYLLQWIMKQCSEARRKFGSNVVNSLINCPNYGSMIDILVPFTPPPIVYRYRKQDWVRLGYNGEAFASRTGKIILDYID</sequence>
<reference evidence="1" key="1">
    <citation type="submission" date="2023-04" db="EMBL/GenBank/DDBJ databases">
        <title>Draft Genome sequencing of Naganishia species isolated from polar environments using Oxford Nanopore Technology.</title>
        <authorList>
            <person name="Leo P."/>
            <person name="Venkateswaran K."/>
        </authorList>
    </citation>
    <scope>NUCLEOTIDE SEQUENCE</scope>
    <source>
        <strain evidence="1">MNA-CCFEE 5261</strain>
    </source>
</reference>
<protein>
    <submittedName>
        <fullName evidence="1">Uncharacterized protein</fullName>
    </submittedName>
</protein>
<evidence type="ECO:0000313" key="1">
    <source>
        <dbReference type="EMBL" id="KAJ9097978.1"/>
    </source>
</evidence>
<dbReference type="Proteomes" id="UP001241377">
    <property type="component" value="Unassembled WGS sequence"/>
</dbReference>
<keyword evidence="2" id="KW-1185">Reference proteome</keyword>
<comment type="caution">
    <text evidence="1">The sequence shown here is derived from an EMBL/GenBank/DDBJ whole genome shotgun (WGS) entry which is preliminary data.</text>
</comment>
<name>A0ACC2VFS1_9TREE</name>